<keyword evidence="3 5" id="KW-0732">Signal</keyword>
<dbReference type="STRING" id="504805.SAMN05421505_102153"/>
<feature type="compositionally biased region" description="Basic and acidic residues" evidence="4">
    <location>
        <begin position="721"/>
        <end position="733"/>
    </location>
</feature>
<evidence type="ECO:0000256" key="1">
    <source>
        <dbReference type="ARBA" id="ARBA00004613"/>
    </source>
</evidence>
<evidence type="ECO:0000259" key="6">
    <source>
        <dbReference type="Pfam" id="PF01345"/>
    </source>
</evidence>
<dbReference type="InterPro" id="IPR013783">
    <property type="entry name" value="Ig-like_fold"/>
</dbReference>
<feature type="chain" id="PRO_5011455286" description="SD-repeat containing protein B domain-containing protein" evidence="5">
    <location>
        <begin position="33"/>
        <end position="1037"/>
    </location>
</feature>
<dbReference type="InterPro" id="IPR033764">
    <property type="entry name" value="Sdr_B"/>
</dbReference>
<sequence>MRKAVNSGRWGPLTVGVLAVAAVSVTALPAAAAEGPINVKVVRDVNSDGTYQASLELGVAGITVTAFDAAGRSATATTDASGTATISTANGGISGGQYRVEAVIPESLGYLKPAPAGGVAPALAPLVSFVNTSTGPANLVMGVHNPADYVQANPPLVTAVHTDQAFAAANPGHQAMVSWPRAQRGRTPAPAKVAGYGAIGTTYGHAWQRSSKTIFTGALAKRYTSYGPLGPGGVYAIGADGAVVPFATVPDAGTTQHGEPTRDKDFWDVPGKEGLGDLDVSGDDRTLYAVNLAARALVAYDIADGPGKGNARPKGSWPIPDPGCPAAVDWRPYGLGVKDGKVYVGGVCSGESTQRRADLSAHVLSVPEGGGEFTKVYSHTLDFKRGKVWASTPASDRWNPWSPTWNPSKFFVARNFNGSGIDEWNYPSPLLSDVEFDRDGSMILGFRDRAADQGGHRALSPETTGTSRDIRWSYDGTGGDINRVCRVGDAWRWEGEAGCANNAAGRSQPPQDGDVVEFYSGDYWAPSGQRTGVHGEVAQGALSFAPRFVETATTVLDPGSTISAGVGYFDNISGAYNSDPQRYYRLFLSPAAWEDNGAGGWIKNVPGQNGTFGKANGLGDLEMLADPAPLQLGDRVWFDANGDGVQDPAEPGLPGVQVILSCPDRAPIKTTTGLNGWYGLRDVPTHSTCGVTFNAANADTSALPGRPLSSTLTPSPARQGGDSRLDSNADETGHATVTTGAPGENDHTIDAGFTVRQQVPVKTSDLSINVEAVGQPACYCGPADLLVKVVNRGDGDATHIKLAAALPSGATLRPGTAWTASGDVALATYDGPLKPGQSLELPLKVDVPCADANRAELALSVSVYAFDDGEGLPLSDSNVMNNSAELVLKLCAKPNAPTYDVTVDFPKDTVTQCKGRWVCSDLIVRNNSAEPVRDVKVGVPVPDGLKFWPQHNKSWTAVDGKIWTTVAGPIAPGESVKVKLALRVACAAVPGSSHVLVATVDSFTDASGSMVADANPADNSDSTTIKIGRGAVPKPCG</sequence>
<comment type="subcellular location">
    <subcellularLocation>
        <location evidence="1">Secreted</location>
    </subcellularLocation>
</comment>
<evidence type="ECO:0000256" key="3">
    <source>
        <dbReference type="ARBA" id="ARBA00022729"/>
    </source>
</evidence>
<accession>A0A1G7S3N4</accession>
<evidence type="ECO:0000256" key="2">
    <source>
        <dbReference type="ARBA" id="ARBA00022525"/>
    </source>
</evidence>
<dbReference type="InterPro" id="IPR001434">
    <property type="entry name" value="OmcB-like_DUF11"/>
</dbReference>
<feature type="domain" description="DUF11" evidence="6">
    <location>
        <begin position="915"/>
        <end position="1025"/>
    </location>
</feature>
<dbReference type="Gene3D" id="2.60.40.10">
    <property type="entry name" value="Immunoglobulins"/>
    <property type="match status" value="2"/>
</dbReference>
<dbReference type="SUPFAM" id="SSF117074">
    <property type="entry name" value="Hypothetical protein PA1324"/>
    <property type="match status" value="2"/>
</dbReference>
<proteinExistence type="predicted"/>
<evidence type="ECO:0000313" key="9">
    <source>
        <dbReference type="Proteomes" id="UP000198923"/>
    </source>
</evidence>
<dbReference type="EMBL" id="FNCN01000002">
    <property type="protein sequence ID" value="SDG17591.1"/>
    <property type="molecule type" value="Genomic_DNA"/>
</dbReference>
<dbReference type="Proteomes" id="UP000198923">
    <property type="component" value="Unassembled WGS sequence"/>
</dbReference>
<reference evidence="8 9" key="1">
    <citation type="submission" date="2016-10" db="EMBL/GenBank/DDBJ databases">
        <authorList>
            <person name="de Groot N.N."/>
        </authorList>
    </citation>
    <scope>NUCLEOTIDE SEQUENCE [LARGE SCALE GENOMIC DNA]</scope>
    <source>
        <strain evidence="8 9">CPCC 201354</strain>
    </source>
</reference>
<evidence type="ECO:0000259" key="7">
    <source>
        <dbReference type="Pfam" id="PF17210"/>
    </source>
</evidence>
<gene>
    <name evidence="8" type="ORF">SAMN05421505_102153</name>
</gene>
<evidence type="ECO:0000256" key="4">
    <source>
        <dbReference type="SAM" id="MobiDB-lite"/>
    </source>
</evidence>
<dbReference type="GO" id="GO:0005576">
    <property type="term" value="C:extracellular region"/>
    <property type="evidence" value="ECO:0007669"/>
    <property type="project" value="UniProtKB-SubCell"/>
</dbReference>
<evidence type="ECO:0000256" key="5">
    <source>
        <dbReference type="SAM" id="SignalP"/>
    </source>
</evidence>
<evidence type="ECO:0008006" key="10">
    <source>
        <dbReference type="Google" id="ProtNLM"/>
    </source>
</evidence>
<dbReference type="Pfam" id="PF01345">
    <property type="entry name" value="DUF11"/>
    <property type="match status" value="1"/>
</dbReference>
<organism evidence="8 9">
    <name type="scientific">Sinosporangium album</name>
    <dbReference type="NCBI Taxonomy" id="504805"/>
    <lineage>
        <taxon>Bacteria</taxon>
        <taxon>Bacillati</taxon>
        <taxon>Actinomycetota</taxon>
        <taxon>Actinomycetes</taxon>
        <taxon>Streptosporangiales</taxon>
        <taxon>Streptosporangiaceae</taxon>
        <taxon>Sinosporangium</taxon>
    </lineage>
</organism>
<feature type="domain" description="SD-repeat containing protein B" evidence="7">
    <location>
        <begin position="631"/>
        <end position="753"/>
    </location>
</feature>
<keyword evidence="9" id="KW-1185">Reference proteome</keyword>
<feature type="region of interest" description="Disordered" evidence="4">
    <location>
        <begin position="700"/>
        <end position="746"/>
    </location>
</feature>
<dbReference type="GO" id="GO:0005975">
    <property type="term" value="P:carbohydrate metabolic process"/>
    <property type="evidence" value="ECO:0007669"/>
    <property type="project" value="UniProtKB-ARBA"/>
</dbReference>
<keyword evidence="2" id="KW-0964">Secreted</keyword>
<protein>
    <recommendedName>
        <fullName evidence="10">SD-repeat containing protein B domain-containing protein</fullName>
    </recommendedName>
</protein>
<feature type="signal peptide" evidence="5">
    <location>
        <begin position="1"/>
        <end position="32"/>
    </location>
</feature>
<name>A0A1G7S3N4_9ACTN</name>
<dbReference type="Pfam" id="PF17210">
    <property type="entry name" value="SdrD_B"/>
    <property type="match status" value="1"/>
</dbReference>
<dbReference type="AlphaFoldDB" id="A0A1G7S3N4"/>
<evidence type="ECO:0000313" key="8">
    <source>
        <dbReference type="EMBL" id="SDG17591.1"/>
    </source>
</evidence>